<protein>
    <submittedName>
        <fullName evidence="12">Uncharacterized protein</fullName>
    </submittedName>
</protein>
<dbReference type="PANTHER" id="PTHR46160">
    <property type="entry name" value="ALPHA-TECTORIN-RELATED"/>
    <property type="match status" value="1"/>
</dbReference>
<comment type="caution">
    <text evidence="12">The sequence shown here is derived from an EMBL/GenBank/DDBJ whole genome shotgun (WGS) entry which is preliminary data.</text>
</comment>
<keyword evidence="13" id="KW-1185">Reference proteome</keyword>
<dbReference type="SUPFAM" id="SSF57567">
    <property type="entry name" value="Serine protease inhibitors"/>
    <property type="match status" value="1"/>
</dbReference>
<evidence type="ECO:0000256" key="5">
    <source>
        <dbReference type="ARBA" id="ARBA00023157"/>
    </source>
</evidence>
<dbReference type="InterPro" id="IPR001846">
    <property type="entry name" value="VWF_type-D"/>
</dbReference>
<dbReference type="InterPro" id="IPR002919">
    <property type="entry name" value="TIL_dom"/>
</dbReference>
<evidence type="ECO:0000259" key="11">
    <source>
        <dbReference type="PROSITE" id="PS51406"/>
    </source>
</evidence>
<dbReference type="InterPro" id="IPR002181">
    <property type="entry name" value="Fibrinogen_a/b/g_C_dom"/>
</dbReference>
<evidence type="ECO:0000313" key="13">
    <source>
        <dbReference type="Proteomes" id="UP001176961"/>
    </source>
</evidence>
<keyword evidence="4" id="KW-0646">Protease inhibitor</keyword>
<dbReference type="SUPFAM" id="SSF57196">
    <property type="entry name" value="EGF/Laminin"/>
    <property type="match status" value="2"/>
</dbReference>
<keyword evidence="4" id="KW-0722">Serine protease inhibitor</keyword>
<keyword evidence="2 8" id="KW-0732">Signal</keyword>
<keyword evidence="3" id="KW-0677">Repeat</keyword>
<evidence type="ECO:0000259" key="9">
    <source>
        <dbReference type="PROSITE" id="PS50026"/>
    </source>
</evidence>
<dbReference type="PROSITE" id="PS00010">
    <property type="entry name" value="ASX_HYDROXYL"/>
    <property type="match status" value="1"/>
</dbReference>
<dbReference type="PROSITE" id="PS00022">
    <property type="entry name" value="EGF_1"/>
    <property type="match status" value="1"/>
</dbReference>
<feature type="domain" description="EGF-like" evidence="9">
    <location>
        <begin position="102"/>
        <end position="140"/>
    </location>
</feature>
<dbReference type="InterPro" id="IPR049883">
    <property type="entry name" value="NOTCH1_EGF-like"/>
</dbReference>
<dbReference type="Pfam" id="PF00094">
    <property type="entry name" value="VWD"/>
    <property type="match status" value="1"/>
</dbReference>
<sequence>MLCSLYHREPSGASLMKLAVVFCLLFVTANSLSNEDRRFCQGLECESKEDLLKVIQQLQDENRRTMLKSSRAASVFSEEAVGGATTRRSSLFETAASNAQCDICSSQPCQNGGSCYADSTKPWTSYRCDCPSNFAGSQCQTNITCSGSSCGKNTDCYVANHQLNCICKPGYSGDPKRGCTMKTKQTCLSGDPHYQTFDGLRFEYQGTCPYVFSQPCTTLGAPFAYYSVRAANSFIGDSRSVSAVSEIEVDFYNNTIHIDGSSRRLIVNGIEQHVPYYWPSKDRQSIAVKYSSGTFYVSNDQMIQVIYDVQGNLCVQVPDIPQFQGNRTLCGIGGNLDGEYKNDVVDRNGTVFQITSKNVKSGDPAFQRAEDSWITNNFLKIRKDAPACVTGEQVNNLTNCVRFNSMNLDSEEAVTQCAPIQDAMAGQGVFSKCTVLGNDTIQSMYDNCVYDVCYAPDQKCTVLQTFARTCQAALIVKDFGDWRTGTKCPFPTCPPHSQYEVCKSSCPASCADSSSPDFCDLPCSEGCTCEQGYVLDNTQISMVSCIPIEDCGCTDKYGNSYPGDGTTCEDIDECLDPKTCNVDLGHGNCTNTIGSYNCTCAQFYDQPHCDHYRPTRHCADLRNYWNYTSDGVYNITPPYLVPALKDQQGSVAVYCDMTTEGGGWTLMSAANDSEMTNRTYKNYADGFAKDSPYYNWLGLDLISGMTTYENTSLRLQLYRCAQNGLLAKTTDCTYKHFLIKGAAEKYAVVIPEVCKGTEKDYYDGWARWNLTQPGPAFVAFDNDDTNNCSANFRNTGWWFDARNRCGSANLNGVRYSCDNIPNDSTSSTYLFWGGSPLGQAWLYLRPTLFPNYDPTPP</sequence>
<dbReference type="GO" id="GO:0045597">
    <property type="term" value="P:positive regulation of cell differentiation"/>
    <property type="evidence" value="ECO:0007669"/>
    <property type="project" value="UniProtKB-ARBA"/>
</dbReference>
<feature type="signal peptide" evidence="8">
    <location>
        <begin position="1"/>
        <end position="31"/>
    </location>
</feature>
<evidence type="ECO:0000256" key="2">
    <source>
        <dbReference type="ARBA" id="ARBA00022729"/>
    </source>
</evidence>
<dbReference type="InterPro" id="IPR052749">
    <property type="entry name" value="Alpha-tectorin"/>
</dbReference>
<dbReference type="AlphaFoldDB" id="A0AA36M3L0"/>
<evidence type="ECO:0000256" key="4">
    <source>
        <dbReference type="ARBA" id="ARBA00022900"/>
    </source>
</evidence>
<evidence type="ECO:0000256" key="1">
    <source>
        <dbReference type="ARBA" id="ARBA00022536"/>
    </source>
</evidence>
<dbReference type="Gene3D" id="2.10.25.10">
    <property type="entry name" value="Laminin"/>
    <property type="match status" value="3"/>
</dbReference>
<feature type="disulfide bond" evidence="7">
    <location>
        <begin position="130"/>
        <end position="139"/>
    </location>
</feature>
<dbReference type="SMART" id="SM00181">
    <property type="entry name" value="EGF"/>
    <property type="match status" value="4"/>
</dbReference>
<dbReference type="CDD" id="cd00054">
    <property type="entry name" value="EGF_CA"/>
    <property type="match status" value="1"/>
</dbReference>
<dbReference type="InterPro" id="IPR014716">
    <property type="entry name" value="Fibrinogen_a/b/g_C_1"/>
</dbReference>
<evidence type="ECO:0000256" key="7">
    <source>
        <dbReference type="PROSITE-ProRule" id="PRU00076"/>
    </source>
</evidence>
<dbReference type="Gene3D" id="3.90.215.10">
    <property type="entry name" value="Gamma Fibrinogen, chain A, domain 1"/>
    <property type="match status" value="1"/>
</dbReference>
<dbReference type="CDD" id="cd19941">
    <property type="entry name" value="TIL"/>
    <property type="match status" value="1"/>
</dbReference>
<dbReference type="PROSITE" id="PS51233">
    <property type="entry name" value="VWFD"/>
    <property type="match status" value="1"/>
</dbReference>
<dbReference type="PROSITE" id="PS01186">
    <property type="entry name" value="EGF_2"/>
    <property type="match status" value="1"/>
</dbReference>
<evidence type="ECO:0000256" key="3">
    <source>
        <dbReference type="ARBA" id="ARBA00022737"/>
    </source>
</evidence>
<organism evidence="12 13">
    <name type="scientific">Cylicocyclus nassatus</name>
    <name type="common">Nematode worm</name>
    <dbReference type="NCBI Taxonomy" id="53992"/>
    <lineage>
        <taxon>Eukaryota</taxon>
        <taxon>Metazoa</taxon>
        <taxon>Ecdysozoa</taxon>
        <taxon>Nematoda</taxon>
        <taxon>Chromadorea</taxon>
        <taxon>Rhabditida</taxon>
        <taxon>Rhabditina</taxon>
        <taxon>Rhabditomorpha</taxon>
        <taxon>Strongyloidea</taxon>
        <taxon>Strongylidae</taxon>
        <taxon>Cylicocyclus</taxon>
    </lineage>
</organism>
<dbReference type="InterPro" id="IPR000742">
    <property type="entry name" value="EGF"/>
</dbReference>
<dbReference type="NCBIfam" id="NF040941">
    <property type="entry name" value="GGGWT_bact"/>
    <property type="match status" value="1"/>
</dbReference>
<feature type="disulfide bond" evidence="7">
    <location>
        <begin position="600"/>
        <end position="609"/>
    </location>
</feature>
<evidence type="ECO:0000256" key="6">
    <source>
        <dbReference type="ARBA" id="ARBA00023180"/>
    </source>
</evidence>
<evidence type="ECO:0000256" key="8">
    <source>
        <dbReference type="SAM" id="SignalP"/>
    </source>
</evidence>
<evidence type="ECO:0000313" key="12">
    <source>
        <dbReference type="EMBL" id="CAJ0596705.1"/>
    </source>
</evidence>
<dbReference type="EMBL" id="CATQJL010000223">
    <property type="protein sequence ID" value="CAJ0596705.1"/>
    <property type="molecule type" value="Genomic_DNA"/>
</dbReference>
<dbReference type="Pfam" id="PF07645">
    <property type="entry name" value="EGF_CA"/>
    <property type="match status" value="1"/>
</dbReference>
<keyword evidence="5 7" id="KW-1015">Disulfide bond</keyword>
<dbReference type="SMART" id="SM00216">
    <property type="entry name" value="VWD"/>
    <property type="match status" value="1"/>
</dbReference>
<accession>A0AA36M3L0</accession>
<dbReference type="InterPro" id="IPR000152">
    <property type="entry name" value="EGF-type_Asp/Asn_hydroxyl_site"/>
</dbReference>
<dbReference type="SMART" id="SM00186">
    <property type="entry name" value="FBG"/>
    <property type="match status" value="1"/>
</dbReference>
<feature type="chain" id="PRO_5041314059" evidence="8">
    <location>
        <begin position="32"/>
        <end position="857"/>
    </location>
</feature>
<dbReference type="PROSITE" id="PS51406">
    <property type="entry name" value="FIBRINOGEN_C_2"/>
    <property type="match status" value="1"/>
</dbReference>
<dbReference type="Proteomes" id="UP001176961">
    <property type="component" value="Unassembled WGS sequence"/>
</dbReference>
<reference evidence="12" key="1">
    <citation type="submission" date="2023-07" db="EMBL/GenBank/DDBJ databases">
        <authorList>
            <consortium name="CYATHOMIX"/>
        </authorList>
    </citation>
    <scope>NUCLEOTIDE SEQUENCE</scope>
    <source>
        <strain evidence="12">N/A</strain>
    </source>
</reference>
<dbReference type="Pfam" id="PF00147">
    <property type="entry name" value="Fibrinogen_C"/>
    <property type="match status" value="1"/>
</dbReference>
<comment type="caution">
    <text evidence="7">Lacks conserved residue(s) required for the propagation of feature annotation.</text>
</comment>
<dbReference type="InterPro" id="IPR001881">
    <property type="entry name" value="EGF-like_Ca-bd_dom"/>
</dbReference>
<proteinExistence type="predicted"/>
<name>A0AA36M3L0_CYLNA</name>
<feature type="domain" description="EGF-like" evidence="9">
    <location>
        <begin position="570"/>
        <end position="610"/>
    </location>
</feature>
<dbReference type="PROSITE" id="PS50026">
    <property type="entry name" value="EGF_3"/>
    <property type="match status" value="2"/>
</dbReference>
<keyword evidence="1 7" id="KW-0245">EGF-like domain</keyword>
<keyword evidence="6" id="KW-0325">Glycoprotein</keyword>
<evidence type="ECO:0000259" key="10">
    <source>
        <dbReference type="PROSITE" id="PS51233"/>
    </source>
</evidence>
<dbReference type="GO" id="GO:0005509">
    <property type="term" value="F:calcium ion binding"/>
    <property type="evidence" value="ECO:0007669"/>
    <property type="project" value="InterPro"/>
</dbReference>
<dbReference type="Pfam" id="PF00008">
    <property type="entry name" value="EGF"/>
    <property type="match status" value="1"/>
</dbReference>
<gene>
    <name evidence="12" type="ORF">CYNAS_LOCUS8688</name>
</gene>
<dbReference type="Pfam" id="PF01826">
    <property type="entry name" value="TIL"/>
    <property type="match status" value="1"/>
</dbReference>
<dbReference type="GO" id="GO:0004867">
    <property type="term" value="F:serine-type endopeptidase inhibitor activity"/>
    <property type="evidence" value="ECO:0007669"/>
    <property type="project" value="UniProtKB-KW"/>
</dbReference>
<dbReference type="FunFam" id="2.10.25.10:FF:000012">
    <property type="entry name" value="Delta-like protein"/>
    <property type="match status" value="1"/>
</dbReference>
<dbReference type="PANTHER" id="PTHR46160:SF9">
    <property type="entry name" value="PROTEIN PRY2-RELATED"/>
    <property type="match status" value="1"/>
</dbReference>
<dbReference type="InterPro" id="IPR036084">
    <property type="entry name" value="Ser_inhib-like_sf"/>
</dbReference>
<dbReference type="InterPro" id="IPR036056">
    <property type="entry name" value="Fibrinogen-like_C"/>
</dbReference>
<feature type="domain" description="VWFD" evidence="10">
    <location>
        <begin position="184"/>
        <end position="389"/>
    </location>
</feature>
<feature type="domain" description="Fibrinogen C-terminal" evidence="11">
    <location>
        <begin position="609"/>
        <end position="815"/>
    </location>
</feature>
<dbReference type="SUPFAM" id="SSF56496">
    <property type="entry name" value="Fibrinogen C-terminal domain-like"/>
    <property type="match status" value="1"/>
</dbReference>
<dbReference type="SMART" id="SM00179">
    <property type="entry name" value="EGF_CA"/>
    <property type="match status" value="2"/>
</dbReference>